<sequence>MMDDAALCRLSARAARAAIRSGEITALALVRACLGRIAERDKEVRAWISLNPEAEAEAAAISADDPRPLAGIPIAIKDMIATRDLPTSYNSPLFGGHHTGADAACVATLRAAGAIILGKTDTTEFAACGRDAATGNPADPDRTPGGSSAGSAAAVADFHVPLALGTQTGGSTIRPASFCGDVALKPSWGLISTEGVGRYAVSFDTVGLIARAVEDLALLAEVYALPASPSLPGRRLRLGITRTPFAALLEPETRALFDALPERLAPVAEVAPFALPDGFEEADDLHRCVQMCEGANAFLHLARSRRALLHRDFHDRVEMKMGFAPQDQFAARDRLAALRMALERALQPVDAIIAPSAPGFAPLGRAPGNPKFNALWTAVQVPVLGLPVSGTDLPLGLSLIAPRGADRRLLEIAARLAPAL</sequence>
<name>A0A1I6E3C7_9RHOB</name>
<evidence type="ECO:0000313" key="2">
    <source>
        <dbReference type="EMBL" id="SFR12223.1"/>
    </source>
</evidence>
<dbReference type="SUPFAM" id="SSF75304">
    <property type="entry name" value="Amidase signature (AS) enzymes"/>
    <property type="match status" value="1"/>
</dbReference>
<dbReference type="Pfam" id="PF01425">
    <property type="entry name" value="Amidase"/>
    <property type="match status" value="1"/>
</dbReference>
<keyword evidence="2" id="KW-0808">Transferase</keyword>
<dbReference type="InterPro" id="IPR036928">
    <property type="entry name" value="AS_sf"/>
</dbReference>
<dbReference type="OrthoDB" id="9777859at2"/>
<reference evidence="2 3" key="1">
    <citation type="submission" date="2016-10" db="EMBL/GenBank/DDBJ databases">
        <authorList>
            <person name="de Groot N.N."/>
        </authorList>
    </citation>
    <scope>NUCLEOTIDE SEQUENCE [LARGE SCALE GENOMIC DNA]</scope>
    <source>
        <strain evidence="3">KMM 9023,NRIC 0796,JCM 17311,KCTC 23692</strain>
    </source>
</reference>
<dbReference type="AlphaFoldDB" id="A0A1I6E3C7"/>
<dbReference type="GO" id="GO:0016740">
    <property type="term" value="F:transferase activity"/>
    <property type="evidence" value="ECO:0007669"/>
    <property type="project" value="UniProtKB-KW"/>
</dbReference>
<evidence type="ECO:0000313" key="3">
    <source>
        <dbReference type="Proteomes" id="UP000199302"/>
    </source>
</evidence>
<dbReference type="RefSeq" id="WP_092080752.1">
    <property type="nucleotide sequence ID" value="NZ_FOYI01000007.1"/>
</dbReference>
<dbReference type="InterPro" id="IPR000120">
    <property type="entry name" value="Amidase"/>
</dbReference>
<proteinExistence type="predicted"/>
<accession>A0A1I6E3C7</accession>
<dbReference type="PANTHER" id="PTHR11895">
    <property type="entry name" value="TRANSAMIDASE"/>
    <property type="match status" value="1"/>
</dbReference>
<dbReference type="Gene3D" id="3.90.1300.10">
    <property type="entry name" value="Amidase signature (AS) domain"/>
    <property type="match status" value="1"/>
</dbReference>
<gene>
    <name evidence="2" type="ORF">SAMN04515673_10732</name>
</gene>
<dbReference type="Proteomes" id="UP000199302">
    <property type="component" value="Unassembled WGS sequence"/>
</dbReference>
<dbReference type="PANTHER" id="PTHR11895:SF151">
    <property type="entry name" value="GLUTAMYL-TRNA(GLN) AMIDOTRANSFERASE SUBUNIT A"/>
    <property type="match status" value="1"/>
</dbReference>
<dbReference type="EMBL" id="FOYI01000007">
    <property type="protein sequence ID" value="SFR12223.1"/>
    <property type="molecule type" value="Genomic_DNA"/>
</dbReference>
<dbReference type="STRING" id="871652.SAMN04515673_10732"/>
<dbReference type="InterPro" id="IPR023631">
    <property type="entry name" value="Amidase_dom"/>
</dbReference>
<feature type="domain" description="Amidase" evidence="1">
    <location>
        <begin position="29"/>
        <end position="410"/>
    </location>
</feature>
<organism evidence="2 3">
    <name type="scientific">Poseidonocella sedimentorum</name>
    <dbReference type="NCBI Taxonomy" id="871652"/>
    <lineage>
        <taxon>Bacteria</taxon>
        <taxon>Pseudomonadati</taxon>
        <taxon>Pseudomonadota</taxon>
        <taxon>Alphaproteobacteria</taxon>
        <taxon>Rhodobacterales</taxon>
        <taxon>Roseobacteraceae</taxon>
        <taxon>Poseidonocella</taxon>
    </lineage>
</organism>
<evidence type="ECO:0000259" key="1">
    <source>
        <dbReference type="Pfam" id="PF01425"/>
    </source>
</evidence>
<protein>
    <submittedName>
        <fullName evidence="2">Asp-tRNAAsn/Glu-tRNAGln amidotransferase A subunit</fullName>
    </submittedName>
</protein>
<keyword evidence="3" id="KW-1185">Reference proteome</keyword>